<protein>
    <recommendedName>
        <fullName evidence="2">HTH luxR-type domain-containing protein</fullName>
    </recommendedName>
</protein>
<name>D4E4E8_SEROD</name>
<dbReference type="Proteomes" id="UP000005723">
    <property type="component" value="Unassembled WGS sequence"/>
</dbReference>
<dbReference type="PANTHER" id="PTHR45566">
    <property type="entry name" value="HTH-TYPE TRANSCRIPTIONAL REGULATOR YHJB-RELATED"/>
    <property type="match status" value="1"/>
</dbReference>
<dbReference type="InterPro" id="IPR016032">
    <property type="entry name" value="Sig_transdc_resp-reg_C-effctor"/>
</dbReference>
<dbReference type="GO" id="GO:0003677">
    <property type="term" value="F:DNA binding"/>
    <property type="evidence" value="ECO:0007669"/>
    <property type="project" value="UniProtKB-KW"/>
</dbReference>
<accession>D4E4E8</accession>
<sequence>MSKGFYSTLLETRRFNQVHLFKNESAVDKGFVERENISVVVIDADFFSCQQMVCFSVARISQYAGVSVIITSSGNDAAEVVEYMLSGAKAYIWRCAPLSCFIEAVDKVRRGGYWLESHIDQYYQKIVSLDTQRRLTVEEKAILLLTQAEHAVIFNYMNGLTVSEIAVQKKRSIKTISSHKQAAMKKTGCQQSDGAFKTLRASAQTMIFQVALREPYLKSHCTWVYGVFKSGVRRYCLIV</sequence>
<dbReference type="SMART" id="SM00421">
    <property type="entry name" value="HTH_LUXR"/>
    <property type="match status" value="1"/>
</dbReference>
<dbReference type="AlphaFoldDB" id="D4E4E8"/>
<dbReference type="PANTHER" id="PTHR45566:SF1">
    <property type="entry name" value="HTH-TYPE TRANSCRIPTIONAL REGULATOR YHJB-RELATED"/>
    <property type="match status" value="1"/>
</dbReference>
<evidence type="ECO:0000259" key="2">
    <source>
        <dbReference type="SMART" id="SM00421"/>
    </source>
</evidence>
<evidence type="ECO:0000313" key="3">
    <source>
        <dbReference type="EMBL" id="EFE95357.1"/>
    </source>
</evidence>
<dbReference type="SUPFAM" id="SSF46894">
    <property type="entry name" value="C-terminal effector domain of the bipartite response regulators"/>
    <property type="match status" value="1"/>
</dbReference>
<organism evidence="3 4">
    <name type="scientific">Serratia odorifera DSM 4582</name>
    <dbReference type="NCBI Taxonomy" id="667129"/>
    <lineage>
        <taxon>Bacteria</taxon>
        <taxon>Pseudomonadati</taxon>
        <taxon>Pseudomonadota</taxon>
        <taxon>Gammaproteobacteria</taxon>
        <taxon>Enterobacterales</taxon>
        <taxon>Yersiniaceae</taxon>
        <taxon>Serratia</taxon>
    </lineage>
</organism>
<keyword evidence="1" id="KW-0238">DNA-binding</keyword>
<dbReference type="Gene3D" id="3.40.50.2300">
    <property type="match status" value="1"/>
</dbReference>
<proteinExistence type="predicted"/>
<dbReference type="InterPro" id="IPR051015">
    <property type="entry name" value="EvgA-like"/>
</dbReference>
<dbReference type="STRING" id="667129.HMPREF0758_3048"/>
<dbReference type="EMBL" id="ADBY01000048">
    <property type="protein sequence ID" value="EFE95357.1"/>
    <property type="molecule type" value="Genomic_DNA"/>
</dbReference>
<dbReference type="HOGENOM" id="CLU_1160439_0_0_6"/>
<reference evidence="3 4" key="1">
    <citation type="submission" date="2010-01" db="EMBL/GenBank/DDBJ databases">
        <authorList>
            <person name="Muzny D."/>
            <person name="Qin X."/>
            <person name="Deng J."/>
            <person name="Jiang H."/>
            <person name="Liu Y."/>
            <person name="Qu J."/>
            <person name="Song X.-Z."/>
            <person name="Zhang L."/>
            <person name="Thornton R."/>
            <person name="Coyle M."/>
            <person name="Francisco L."/>
            <person name="Jackson L."/>
            <person name="Javaid M."/>
            <person name="Korchina V."/>
            <person name="Kovar C."/>
            <person name="Mata R."/>
            <person name="Mathew T."/>
            <person name="Ngo R."/>
            <person name="Nguyen L."/>
            <person name="Nguyen N."/>
            <person name="Okwuonu G."/>
            <person name="Ongeri F."/>
            <person name="Pham C."/>
            <person name="Simmons D."/>
            <person name="Wilczek-Boney K."/>
            <person name="Hale W."/>
            <person name="Jakkamsetti A."/>
            <person name="Pham P."/>
            <person name="Ruth R."/>
            <person name="San Lucas F."/>
            <person name="Warren J."/>
            <person name="Zhang J."/>
            <person name="Zhao Z."/>
            <person name="Zhou C."/>
            <person name="Zhu D."/>
            <person name="Lee S."/>
            <person name="Bess C."/>
            <person name="Blankenburg K."/>
            <person name="Forbes L."/>
            <person name="Fu Q."/>
            <person name="Gubbala S."/>
            <person name="Hirani K."/>
            <person name="Jayaseelan J.C."/>
            <person name="Lara F."/>
            <person name="Munidasa M."/>
            <person name="Palculict T."/>
            <person name="Patil S."/>
            <person name="Pu L.-L."/>
            <person name="Saada N."/>
            <person name="Tang L."/>
            <person name="Weissenberger G."/>
            <person name="Zhu Y."/>
            <person name="Hemphill L."/>
            <person name="Shang Y."/>
            <person name="Youmans B."/>
            <person name="Ayvaz T."/>
            <person name="Ross M."/>
            <person name="Santibanez J."/>
            <person name="Aqrawi P."/>
            <person name="Gross S."/>
            <person name="Joshi V."/>
            <person name="Fowler G."/>
            <person name="Nazareth L."/>
            <person name="Reid J."/>
            <person name="Worley K."/>
            <person name="Petrosino J."/>
            <person name="Highlander S."/>
            <person name="Gibbs R."/>
        </authorList>
    </citation>
    <scope>NUCLEOTIDE SEQUENCE [LARGE SCALE GENOMIC DNA]</scope>
    <source>
        <strain evidence="3 4">DSM 4582</strain>
    </source>
</reference>
<comment type="caution">
    <text evidence="3">The sequence shown here is derived from an EMBL/GenBank/DDBJ whole genome shotgun (WGS) entry which is preliminary data.</text>
</comment>
<gene>
    <name evidence="3" type="ORF">HMPREF0758_3048</name>
</gene>
<dbReference type="InterPro" id="IPR000792">
    <property type="entry name" value="Tscrpt_reg_LuxR_C"/>
</dbReference>
<keyword evidence="4" id="KW-1185">Reference proteome</keyword>
<evidence type="ECO:0000256" key="1">
    <source>
        <dbReference type="ARBA" id="ARBA00023125"/>
    </source>
</evidence>
<feature type="domain" description="HTH luxR-type" evidence="2">
    <location>
        <begin position="142"/>
        <end position="199"/>
    </location>
</feature>
<dbReference type="GO" id="GO:0006355">
    <property type="term" value="P:regulation of DNA-templated transcription"/>
    <property type="evidence" value="ECO:0007669"/>
    <property type="project" value="InterPro"/>
</dbReference>
<evidence type="ECO:0000313" key="4">
    <source>
        <dbReference type="Proteomes" id="UP000005723"/>
    </source>
</evidence>